<sequence length="330" mass="34051">MQEHDLLATSGTWAGDAPVAERVRAVGDAGFSGLSLSLDDLHEVRATTGFAALRRVLDRAGIVWVQLGPLDRWWSSPQRSTDDEADRGVLLEAASALGAWQVVARADSGVAAVSPVAMVDDWVDLAAQAEKVGAQLLLEPEPWSNLPTLDRAARFVTAAGHPNGAVLLDAMHTLRGGSTLASIAQGLTPGVLGAVELSDGLLHTPAGLTLAEEARSARHLPGAGAWDLPGLVRVARDLGHDEPWGVEVRTDAHRAMPLADALRTAAAATRAVLDAADAVGQPAAPAMPSTPAPTSAVDFEPSSAPTVGPAIDTTTGMHLPRRDADTGAPA</sequence>
<dbReference type="SUPFAM" id="SSF51658">
    <property type="entry name" value="Xylose isomerase-like"/>
    <property type="match status" value="1"/>
</dbReference>
<dbReference type="PANTHER" id="PTHR12110:SF48">
    <property type="entry name" value="BLL3656 PROTEIN"/>
    <property type="match status" value="1"/>
</dbReference>
<dbReference type="AlphaFoldDB" id="A0A850DZW1"/>
<dbReference type="InterPro" id="IPR050312">
    <property type="entry name" value="IolE/XylAMocC-like"/>
</dbReference>
<accession>A0A850DZW1</accession>
<dbReference type="InterPro" id="IPR013022">
    <property type="entry name" value="Xyl_isomerase-like_TIM-brl"/>
</dbReference>
<feature type="domain" description="Xylose isomerase-like TIM barrel" evidence="3">
    <location>
        <begin position="24"/>
        <end position="264"/>
    </location>
</feature>
<reference evidence="4 5" key="1">
    <citation type="submission" date="2020-05" db="EMBL/GenBank/DDBJ databases">
        <title>Genome Sequencing of Type Strains.</title>
        <authorList>
            <person name="Lemaire J.F."/>
            <person name="Inderbitzin P."/>
            <person name="Gregorio O.A."/>
            <person name="Collins S.B."/>
            <person name="Wespe N."/>
            <person name="Knight-Connoni V."/>
        </authorList>
    </citation>
    <scope>NUCLEOTIDE SEQUENCE [LARGE SCALE GENOMIC DNA]</scope>
    <source>
        <strain evidence="4 5">DSM 20512</strain>
    </source>
</reference>
<dbReference type="PANTHER" id="PTHR12110">
    <property type="entry name" value="HYDROXYPYRUVATE ISOMERASE"/>
    <property type="match status" value="1"/>
</dbReference>
<dbReference type="GO" id="GO:0016853">
    <property type="term" value="F:isomerase activity"/>
    <property type="evidence" value="ECO:0007669"/>
    <property type="project" value="UniProtKB-KW"/>
</dbReference>
<dbReference type="RefSeq" id="WP_175326421.1">
    <property type="nucleotide sequence ID" value="NZ_BAAAWP010000001.1"/>
</dbReference>
<comment type="caution">
    <text evidence="4">The sequence shown here is derived from an EMBL/GenBank/DDBJ whole genome shotgun (WGS) entry which is preliminary data.</text>
</comment>
<keyword evidence="1" id="KW-0119">Carbohydrate metabolism</keyword>
<feature type="compositionally biased region" description="Basic and acidic residues" evidence="2">
    <location>
        <begin position="320"/>
        <end position="330"/>
    </location>
</feature>
<evidence type="ECO:0000259" key="3">
    <source>
        <dbReference type="Pfam" id="PF01261"/>
    </source>
</evidence>
<evidence type="ECO:0000313" key="5">
    <source>
        <dbReference type="Proteomes" id="UP000539146"/>
    </source>
</evidence>
<dbReference type="EMBL" id="JABMCG010000116">
    <property type="protein sequence ID" value="NUU29012.1"/>
    <property type="molecule type" value="Genomic_DNA"/>
</dbReference>
<feature type="compositionally biased region" description="Low complexity" evidence="2">
    <location>
        <begin position="281"/>
        <end position="296"/>
    </location>
</feature>
<dbReference type="Proteomes" id="UP000539146">
    <property type="component" value="Unassembled WGS sequence"/>
</dbReference>
<evidence type="ECO:0000256" key="1">
    <source>
        <dbReference type="ARBA" id="ARBA00023277"/>
    </source>
</evidence>
<keyword evidence="4" id="KW-0413">Isomerase</keyword>
<evidence type="ECO:0000313" key="4">
    <source>
        <dbReference type="EMBL" id="NUU29012.1"/>
    </source>
</evidence>
<feature type="region of interest" description="Disordered" evidence="2">
    <location>
        <begin position="281"/>
        <end position="330"/>
    </location>
</feature>
<dbReference type="Pfam" id="PF01261">
    <property type="entry name" value="AP_endonuc_2"/>
    <property type="match status" value="1"/>
</dbReference>
<protein>
    <submittedName>
        <fullName evidence="4">Sugar phosphate isomerase/epimerase</fullName>
    </submittedName>
</protein>
<dbReference type="Gene3D" id="3.20.20.150">
    <property type="entry name" value="Divalent-metal-dependent TIM barrel enzymes"/>
    <property type="match status" value="1"/>
</dbReference>
<gene>
    <name evidence="4" type="ORF">HP467_12965</name>
</gene>
<proteinExistence type="predicted"/>
<name>A0A850DZW1_9MICO</name>
<evidence type="ECO:0000256" key="2">
    <source>
        <dbReference type="SAM" id="MobiDB-lite"/>
    </source>
</evidence>
<dbReference type="InterPro" id="IPR036237">
    <property type="entry name" value="Xyl_isomerase-like_sf"/>
</dbReference>
<organism evidence="4 5">
    <name type="scientific">Curtobacterium citreum</name>
    <dbReference type="NCBI Taxonomy" id="2036"/>
    <lineage>
        <taxon>Bacteria</taxon>
        <taxon>Bacillati</taxon>
        <taxon>Actinomycetota</taxon>
        <taxon>Actinomycetes</taxon>
        <taxon>Micrococcales</taxon>
        <taxon>Microbacteriaceae</taxon>
        <taxon>Curtobacterium</taxon>
    </lineage>
</organism>